<sequence length="242" mass="26640">MSPKNDFKAFSTSANANVVSQERYEESLSLYSGFPPDNVPTHLLNKTLRQSSTIASVVANFISTQSGEDVLDDGDTAKLNIQLNKALQQKFATQVPNASLIQKGVVQLTDVVGNNNTLAATQKLVSDINNNLNNRINQLPDMSLFTASLIQNGWQKLPSGLIEMWGIAQIDGYGSYTSGYLNNFPIPFPKKCFNVTLTHNGHSPNAAGIFSVIIENQREFRCFRSPTNWTPVVTAYFRAVGY</sequence>
<dbReference type="Proteomes" id="UP001212996">
    <property type="component" value="Unassembled WGS sequence"/>
</dbReference>
<evidence type="ECO:0000313" key="3">
    <source>
        <dbReference type="Proteomes" id="UP001212996"/>
    </source>
</evidence>
<dbReference type="InterPro" id="IPR005068">
    <property type="entry name" value="Phage_lambda_Stf-r2"/>
</dbReference>
<comment type="caution">
    <text evidence="2">The sequence shown here is derived from an EMBL/GenBank/DDBJ whole genome shotgun (WGS) entry which is preliminary data.</text>
</comment>
<dbReference type="AlphaFoldDB" id="A0AAW6BLD7"/>
<gene>
    <name evidence="2" type="ORF">PH362_12140</name>
</gene>
<proteinExistence type="predicted"/>
<organism evidence="2 3">
    <name type="scientific">Photorhabdus bodei</name>
    <dbReference type="NCBI Taxonomy" id="2029681"/>
    <lineage>
        <taxon>Bacteria</taxon>
        <taxon>Pseudomonadati</taxon>
        <taxon>Pseudomonadota</taxon>
        <taxon>Gammaproteobacteria</taxon>
        <taxon>Enterobacterales</taxon>
        <taxon>Morganellaceae</taxon>
        <taxon>Photorhabdus</taxon>
    </lineage>
</organism>
<name>A0AAW6BLD7_9GAMM</name>
<reference evidence="2" key="1">
    <citation type="submission" date="2023-01" db="EMBL/GenBank/DDBJ databases">
        <title>Genome sequencing of Photorhabdus bodei 09-20.</title>
        <authorList>
            <person name="Kalindamar S."/>
            <person name="Kumru S."/>
        </authorList>
    </citation>
    <scope>NUCLEOTIDE SEQUENCE</scope>
    <source>
        <strain evidence="2">09-20</strain>
    </source>
</reference>
<dbReference type="Gene3D" id="2.60.40.3940">
    <property type="match status" value="1"/>
</dbReference>
<dbReference type="InterPro" id="IPR054075">
    <property type="entry name" value="Gp53-like_C"/>
</dbReference>
<dbReference type="Pfam" id="PF03406">
    <property type="entry name" value="Phage_fiber_2"/>
    <property type="match status" value="1"/>
</dbReference>
<evidence type="ECO:0000313" key="2">
    <source>
        <dbReference type="EMBL" id="MDB6372675.1"/>
    </source>
</evidence>
<dbReference type="RefSeq" id="WP_113043761.1">
    <property type="nucleotide sequence ID" value="NZ_CAWQKC010000248.1"/>
</dbReference>
<dbReference type="EMBL" id="JAQMFO010000016">
    <property type="protein sequence ID" value="MDB6372675.1"/>
    <property type="molecule type" value="Genomic_DNA"/>
</dbReference>
<protein>
    <submittedName>
        <fullName evidence="2">Tail fiber protein</fullName>
    </submittedName>
</protein>
<dbReference type="GO" id="GO:0019062">
    <property type="term" value="P:virion attachment to host cell"/>
    <property type="evidence" value="ECO:0007669"/>
    <property type="project" value="InterPro"/>
</dbReference>
<evidence type="ECO:0000259" key="1">
    <source>
        <dbReference type="Pfam" id="PF21882"/>
    </source>
</evidence>
<dbReference type="GO" id="GO:0046718">
    <property type="term" value="P:symbiont entry into host cell"/>
    <property type="evidence" value="ECO:0007669"/>
    <property type="project" value="InterPro"/>
</dbReference>
<accession>A0AAW6BLD7</accession>
<feature type="domain" description="Putative tail fiber protein gp53-like C-terminal" evidence="1">
    <location>
        <begin position="156"/>
        <end position="242"/>
    </location>
</feature>
<dbReference type="Pfam" id="PF21882">
    <property type="entry name" value="Gp53-like_C"/>
    <property type="match status" value="1"/>
</dbReference>